<dbReference type="EMBL" id="WNKS01000016">
    <property type="protein sequence ID" value="MTV32402.1"/>
    <property type="molecule type" value="Genomic_DNA"/>
</dbReference>
<dbReference type="Gene3D" id="3.40.50.2300">
    <property type="match status" value="1"/>
</dbReference>
<organism evidence="5 6">
    <name type="scientific">Rhodoblastus acidophilus</name>
    <name type="common">Rhodopseudomonas acidophila</name>
    <dbReference type="NCBI Taxonomy" id="1074"/>
    <lineage>
        <taxon>Bacteria</taxon>
        <taxon>Pseudomonadati</taxon>
        <taxon>Pseudomonadota</taxon>
        <taxon>Alphaproteobacteria</taxon>
        <taxon>Hyphomicrobiales</taxon>
        <taxon>Rhodoblastaceae</taxon>
        <taxon>Rhodoblastus</taxon>
    </lineage>
</organism>
<reference evidence="5 6" key="1">
    <citation type="submission" date="2019-11" db="EMBL/GenBank/DDBJ databases">
        <title>Whole-genome sequence of a Rhodoblastus acidophilus DSM 142.</title>
        <authorList>
            <person name="Kyndt J.A."/>
            <person name="Meyer T.E."/>
        </authorList>
    </citation>
    <scope>NUCLEOTIDE SEQUENCE [LARGE SCALE GENOMIC DNA]</scope>
    <source>
        <strain evidence="5 6">DSM 142</strain>
    </source>
</reference>
<dbReference type="Gene3D" id="1.10.3210.10">
    <property type="entry name" value="Hypothetical protein af1432"/>
    <property type="match status" value="1"/>
</dbReference>
<dbReference type="PROSITE" id="PS51831">
    <property type="entry name" value="HD"/>
    <property type="match status" value="1"/>
</dbReference>
<evidence type="ECO:0000259" key="2">
    <source>
        <dbReference type="PROSITE" id="PS50110"/>
    </source>
</evidence>
<dbReference type="InterPro" id="IPR003607">
    <property type="entry name" value="HD/PDEase_dom"/>
</dbReference>
<gene>
    <name evidence="5" type="ORF">GJ654_15545</name>
</gene>
<dbReference type="AlphaFoldDB" id="A0A6N8DP81"/>
<dbReference type="Pfam" id="PF13487">
    <property type="entry name" value="HD_5"/>
    <property type="match status" value="1"/>
</dbReference>
<dbReference type="Proteomes" id="UP000439113">
    <property type="component" value="Unassembled WGS sequence"/>
</dbReference>
<dbReference type="PROSITE" id="PS50110">
    <property type="entry name" value="RESPONSE_REGULATORY"/>
    <property type="match status" value="1"/>
</dbReference>
<comment type="caution">
    <text evidence="5">The sequence shown here is derived from an EMBL/GenBank/DDBJ whole genome shotgun (WGS) entry which is preliminary data.</text>
</comment>
<feature type="domain" description="HD-GYP" evidence="4">
    <location>
        <begin position="161"/>
        <end position="358"/>
    </location>
</feature>
<protein>
    <submittedName>
        <fullName evidence="5">Response regulator</fullName>
    </submittedName>
</protein>
<evidence type="ECO:0000256" key="1">
    <source>
        <dbReference type="PROSITE-ProRule" id="PRU00169"/>
    </source>
</evidence>
<dbReference type="Pfam" id="PF00072">
    <property type="entry name" value="Response_reg"/>
    <property type="match status" value="1"/>
</dbReference>
<dbReference type="InterPro" id="IPR001789">
    <property type="entry name" value="Sig_transdc_resp-reg_receiver"/>
</dbReference>
<evidence type="ECO:0000313" key="6">
    <source>
        <dbReference type="Proteomes" id="UP000439113"/>
    </source>
</evidence>
<keyword evidence="1" id="KW-0597">Phosphoprotein</keyword>
<dbReference type="GO" id="GO:0008081">
    <property type="term" value="F:phosphoric diester hydrolase activity"/>
    <property type="evidence" value="ECO:0007669"/>
    <property type="project" value="UniProtKB-ARBA"/>
</dbReference>
<dbReference type="InterPro" id="IPR052020">
    <property type="entry name" value="Cyclic_di-GMP/3'3'-cGAMP_PDE"/>
</dbReference>
<dbReference type="OrthoDB" id="9802066at2"/>
<accession>A0A6N8DP81</accession>
<dbReference type="InterPro" id="IPR011006">
    <property type="entry name" value="CheY-like_superfamily"/>
</dbReference>
<dbReference type="SMART" id="SM00448">
    <property type="entry name" value="REC"/>
    <property type="match status" value="1"/>
</dbReference>
<feature type="domain" description="Response regulatory" evidence="2">
    <location>
        <begin position="17"/>
        <end position="134"/>
    </location>
</feature>
<feature type="domain" description="HD" evidence="3">
    <location>
        <begin position="183"/>
        <end position="307"/>
    </location>
</feature>
<dbReference type="PANTHER" id="PTHR45228">
    <property type="entry name" value="CYCLIC DI-GMP PHOSPHODIESTERASE TM_0186-RELATED"/>
    <property type="match status" value="1"/>
</dbReference>
<dbReference type="PANTHER" id="PTHR45228:SF1">
    <property type="entry name" value="CYCLIC DI-GMP PHOSPHODIESTERASE TM_0186"/>
    <property type="match status" value="1"/>
</dbReference>
<name>A0A6N8DP81_RHOAC</name>
<dbReference type="SUPFAM" id="SSF52172">
    <property type="entry name" value="CheY-like"/>
    <property type="match status" value="1"/>
</dbReference>
<proteinExistence type="predicted"/>
<feature type="modified residue" description="4-aspartylphosphate" evidence="1">
    <location>
        <position position="67"/>
    </location>
</feature>
<dbReference type="InterPro" id="IPR006674">
    <property type="entry name" value="HD_domain"/>
</dbReference>
<dbReference type="InterPro" id="IPR037522">
    <property type="entry name" value="HD_GYP_dom"/>
</dbReference>
<dbReference type="GO" id="GO:0000160">
    <property type="term" value="P:phosphorelay signal transduction system"/>
    <property type="evidence" value="ECO:0007669"/>
    <property type="project" value="InterPro"/>
</dbReference>
<dbReference type="SUPFAM" id="SSF109604">
    <property type="entry name" value="HD-domain/PDEase-like"/>
    <property type="match status" value="1"/>
</dbReference>
<evidence type="ECO:0000313" key="5">
    <source>
        <dbReference type="EMBL" id="MTV32402.1"/>
    </source>
</evidence>
<sequence>MLSHRHTLNNNDDKELKILAVDDSASMRAVLETTVRKIHNTIVETCGDPLEALKKCQNFQYDVVIVDYLMPEMNGVRLLSHLRQLDTYRSIPIIMLTSESDREIRMDALAAGVNDFLNKPFDPFEFRARITNMLALRIAQRQQARLVAYLGQDVEKAMREITLREKEMIWRLALAIDARDGGTGAHVSRVARISHRLALGLGLNEAHSQLIYLAAPLHDVGKIGIPDSILAKPGPLTLEEEMIMRRHVEHGVKILRDGATELLKVAVAIIGGHHERWNGSGYPSGLSGKAIPIEARIVAVADVFDALCTARPYKAAMPFETAFAQTVAGSGSQFDPACVEVFKQLEGELRTLRVDATDHFAPSP</sequence>
<dbReference type="PROSITE" id="PS51832">
    <property type="entry name" value="HD_GYP"/>
    <property type="match status" value="1"/>
</dbReference>
<dbReference type="RefSeq" id="WP_155447091.1">
    <property type="nucleotide sequence ID" value="NZ_JAOQNR010000016.1"/>
</dbReference>
<evidence type="ECO:0000259" key="4">
    <source>
        <dbReference type="PROSITE" id="PS51832"/>
    </source>
</evidence>
<dbReference type="SMART" id="SM00471">
    <property type="entry name" value="HDc"/>
    <property type="match status" value="1"/>
</dbReference>
<dbReference type="CDD" id="cd17551">
    <property type="entry name" value="REC_RpfG-like"/>
    <property type="match status" value="1"/>
</dbReference>
<dbReference type="CDD" id="cd00077">
    <property type="entry name" value="HDc"/>
    <property type="match status" value="1"/>
</dbReference>
<evidence type="ECO:0000259" key="3">
    <source>
        <dbReference type="PROSITE" id="PS51831"/>
    </source>
</evidence>